<dbReference type="EMBL" id="AANZ01000041">
    <property type="protein sequence ID" value="EAQ77168.1"/>
    <property type="molecule type" value="Genomic_DNA"/>
</dbReference>
<accession>A4A265</accession>
<evidence type="ECO:0000256" key="1">
    <source>
        <dbReference type="SAM" id="MobiDB-lite"/>
    </source>
</evidence>
<evidence type="ECO:0000313" key="2">
    <source>
        <dbReference type="EMBL" id="EAQ77168.1"/>
    </source>
</evidence>
<reference evidence="2 3" key="1">
    <citation type="submission" date="2006-02" db="EMBL/GenBank/DDBJ databases">
        <authorList>
            <person name="Amann R."/>
            <person name="Ferriera S."/>
            <person name="Johnson J."/>
            <person name="Kravitz S."/>
            <person name="Halpern A."/>
            <person name="Remington K."/>
            <person name="Beeson K."/>
            <person name="Tran B."/>
            <person name="Rogers Y.-H."/>
            <person name="Friedman R."/>
            <person name="Venter J.C."/>
        </authorList>
    </citation>
    <scope>NUCLEOTIDE SEQUENCE [LARGE SCALE GENOMIC DNA]</scope>
    <source>
        <strain evidence="2 3">DSM 3645</strain>
    </source>
</reference>
<proteinExistence type="predicted"/>
<name>A4A265_9BACT</name>
<dbReference type="Proteomes" id="UP000004358">
    <property type="component" value="Unassembled WGS sequence"/>
</dbReference>
<sequence length="34" mass="3715">MLSDTLDAKSLASLELPDDPLEKLPADSLSDDWL</sequence>
<gene>
    <name evidence="2" type="ORF">DSM3645_15230</name>
</gene>
<organism evidence="2 3">
    <name type="scientific">Blastopirellula marina DSM 3645</name>
    <dbReference type="NCBI Taxonomy" id="314230"/>
    <lineage>
        <taxon>Bacteria</taxon>
        <taxon>Pseudomonadati</taxon>
        <taxon>Planctomycetota</taxon>
        <taxon>Planctomycetia</taxon>
        <taxon>Pirellulales</taxon>
        <taxon>Pirellulaceae</taxon>
        <taxon>Blastopirellula</taxon>
    </lineage>
</organism>
<evidence type="ECO:0000313" key="3">
    <source>
        <dbReference type="Proteomes" id="UP000004358"/>
    </source>
</evidence>
<dbReference type="AlphaFoldDB" id="A4A265"/>
<protein>
    <submittedName>
        <fullName evidence="2">Uncharacterized protein</fullName>
    </submittedName>
</protein>
<dbReference type="HOGENOM" id="CLU_3372360_0_0_0"/>
<feature type="region of interest" description="Disordered" evidence="1">
    <location>
        <begin position="1"/>
        <end position="34"/>
    </location>
</feature>
<comment type="caution">
    <text evidence="2">The sequence shown here is derived from an EMBL/GenBank/DDBJ whole genome shotgun (WGS) entry which is preliminary data.</text>
</comment>